<organism evidence="3 4">
    <name type="scientific">Novosphingobium pituita</name>
    <dbReference type="NCBI Taxonomy" id="3056842"/>
    <lineage>
        <taxon>Bacteria</taxon>
        <taxon>Pseudomonadati</taxon>
        <taxon>Pseudomonadota</taxon>
        <taxon>Alphaproteobacteria</taxon>
        <taxon>Sphingomonadales</taxon>
        <taxon>Sphingomonadaceae</taxon>
        <taxon>Novosphingobium</taxon>
    </lineage>
</organism>
<keyword evidence="4" id="KW-1185">Reference proteome</keyword>
<protein>
    <recommendedName>
        <fullName evidence="2">TadE-like domain-containing protein</fullName>
    </recommendedName>
</protein>
<dbReference type="InterPro" id="IPR012495">
    <property type="entry name" value="TadE-like_dom"/>
</dbReference>
<dbReference type="Pfam" id="PF07811">
    <property type="entry name" value="TadE"/>
    <property type="match status" value="1"/>
</dbReference>
<keyword evidence="1" id="KW-0812">Transmembrane</keyword>
<keyword evidence="1" id="KW-1133">Transmembrane helix</keyword>
<accession>A0ABQ6P4X2</accession>
<dbReference type="EMBL" id="BTFW01000001">
    <property type="protein sequence ID" value="GMM60280.1"/>
    <property type="molecule type" value="Genomic_DNA"/>
</dbReference>
<evidence type="ECO:0000313" key="3">
    <source>
        <dbReference type="EMBL" id="GMM60280.1"/>
    </source>
</evidence>
<evidence type="ECO:0000313" key="4">
    <source>
        <dbReference type="Proteomes" id="UP001187221"/>
    </source>
</evidence>
<feature type="transmembrane region" description="Helical" evidence="1">
    <location>
        <begin position="12"/>
        <end position="41"/>
    </location>
</feature>
<evidence type="ECO:0000259" key="2">
    <source>
        <dbReference type="Pfam" id="PF07811"/>
    </source>
</evidence>
<feature type="domain" description="TadE-like" evidence="2">
    <location>
        <begin position="12"/>
        <end position="54"/>
    </location>
</feature>
<reference evidence="3 4" key="1">
    <citation type="submission" date="2023-06" db="EMBL/GenBank/DDBJ databases">
        <title>Draft genome sequence of Novosphingobium sp. strain IK01.</title>
        <authorList>
            <person name="Hatamoto M."/>
            <person name="Ikarashi T."/>
            <person name="Yamaguchi T."/>
        </authorList>
    </citation>
    <scope>NUCLEOTIDE SEQUENCE [LARGE SCALE GENOMIC DNA]</scope>
    <source>
        <strain evidence="3 4">IK01</strain>
    </source>
</reference>
<proteinExistence type="predicted"/>
<evidence type="ECO:0000256" key="1">
    <source>
        <dbReference type="SAM" id="Phobius"/>
    </source>
</evidence>
<comment type="caution">
    <text evidence="3">The sequence shown here is derived from an EMBL/GenBank/DDBJ whole genome shotgun (WGS) entry which is preliminary data.</text>
</comment>
<name>A0ABQ6P4X2_9SPHN</name>
<sequence length="193" mass="20735">MRRDRLLRDRAGVTAVEFALVVPFLLLIMSMGVELGMAYYVDTVLNGTINAAGRASSLQSGQTGTSAIDAQVTAQIRNAVPWAQVTMSRKNYTNFTNIGTPEDFTDSNHNGQYDQGECFADANGNGVWDADMGASGIGGANDAVLYTVRVTYAPIFPFTPMLGLPSQMSLSASTIMRNQPFATQSTRTTTQVC</sequence>
<gene>
    <name evidence="3" type="ORF">NUTIK01_10570</name>
</gene>
<dbReference type="Proteomes" id="UP001187221">
    <property type="component" value="Unassembled WGS sequence"/>
</dbReference>
<keyword evidence="1" id="KW-0472">Membrane</keyword>